<dbReference type="Gene3D" id="1.10.150.130">
    <property type="match status" value="1"/>
</dbReference>
<gene>
    <name evidence="4" type="ORF">GCM10009850_072870</name>
</gene>
<evidence type="ECO:0000313" key="5">
    <source>
        <dbReference type="Proteomes" id="UP001499843"/>
    </source>
</evidence>
<accession>A0ABN3CQW8</accession>
<reference evidence="4 5" key="1">
    <citation type="journal article" date="2019" name="Int. J. Syst. Evol. Microbiol.">
        <title>The Global Catalogue of Microorganisms (GCM) 10K type strain sequencing project: providing services to taxonomists for standard genome sequencing and annotation.</title>
        <authorList>
            <consortium name="The Broad Institute Genomics Platform"/>
            <consortium name="The Broad Institute Genome Sequencing Center for Infectious Disease"/>
            <person name="Wu L."/>
            <person name="Ma J."/>
        </authorList>
    </citation>
    <scope>NUCLEOTIDE SEQUENCE [LARGE SCALE GENOMIC DNA]</scope>
    <source>
        <strain evidence="4 5">JCM 16114</strain>
    </source>
</reference>
<organism evidence="4 5">
    <name type="scientific">Nonomuraea monospora</name>
    <dbReference type="NCBI Taxonomy" id="568818"/>
    <lineage>
        <taxon>Bacteria</taxon>
        <taxon>Bacillati</taxon>
        <taxon>Actinomycetota</taxon>
        <taxon>Actinomycetes</taxon>
        <taxon>Streptosporangiales</taxon>
        <taxon>Streptosporangiaceae</taxon>
        <taxon>Nonomuraea</taxon>
    </lineage>
</organism>
<comment type="caution">
    <text evidence="4">The sequence shown here is derived from an EMBL/GenBank/DDBJ whole genome shotgun (WGS) entry which is preliminary data.</text>
</comment>
<dbReference type="InterPro" id="IPR011010">
    <property type="entry name" value="DNA_brk_join_enz"/>
</dbReference>
<feature type="domain" description="Core-binding (CB)" evidence="3">
    <location>
        <begin position="1"/>
        <end position="96"/>
    </location>
</feature>
<evidence type="ECO:0000256" key="1">
    <source>
        <dbReference type="ARBA" id="ARBA00023125"/>
    </source>
</evidence>
<evidence type="ECO:0000313" key="4">
    <source>
        <dbReference type="EMBL" id="GAA2211826.1"/>
    </source>
</evidence>
<sequence length="133" mass="14904">MEPNLTLAMYARYESFVRLYLVPGLGSRRLDKLTVKHVREWRNKLRRTCQCCALGKDAQRRTPKRCAMGKCCQSVLSARTIKDARDSLRAAPSIAITEEIISKSATGAVRLPMLRRGEVLGLVQRGSISMHAS</sequence>
<dbReference type="Pfam" id="PF14659">
    <property type="entry name" value="Phage_int_SAM_3"/>
    <property type="match status" value="1"/>
</dbReference>
<dbReference type="InterPro" id="IPR044068">
    <property type="entry name" value="CB"/>
</dbReference>
<protein>
    <recommendedName>
        <fullName evidence="3">Core-binding (CB) domain-containing protein</fullName>
    </recommendedName>
</protein>
<dbReference type="EMBL" id="BAAAQX010000023">
    <property type="protein sequence ID" value="GAA2211826.1"/>
    <property type="molecule type" value="Genomic_DNA"/>
</dbReference>
<dbReference type="InterPro" id="IPR010998">
    <property type="entry name" value="Integrase_recombinase_N"/>
</dbReference>
<dbReference type="RefSeq" id="WP_344485167.1">
    <property type="nucleotide sequence ID" value="NZ_BAAAQX010000023.1"/>
</dbReference>
<dbReference type="SUPFAM" id="SSF56349">
    <property type="entry name" value="DNA breaking-rejoining enzymes"/>
    <property type="match status" value="1"/>
</dbReference>
<evidence type="ECO:0000256" key="2">
    <source>
        <dbReference type="PROSITE-ProRule" id="PRU01248"/>
    </source>
</evidence>
<dbReference type="Proteomes" id="UP001499843">
    <property type="component" value="Unassembled WGS sequence"/>
</dbReference>
<dbReference type="InterPro" id="IPR004107">
    <property type="entry name" value="Integrase_SAM-like_N"/>
</dbReference>
<proteinExistence type="predicted"/>
<name>A0ABN3CQW8_9ACTN</name>
<keyword evidence="1 2" id="KW-0238">DNA-binding</keyword>
<dbReference type="PROSITE" id="PS51900">
    <property type="entry name" value="CB"/>
    <property type="match status" value="1"/>
</dbReference>
<evidence type="ECO:0000259" key="3">
    <source>
        <dbReference type="PROSITE" id="PS51900"/>
    </source>
</evidence>
<keyword evidence="5" id="KW-1185">Reference proteome</keyword>